<dbReference type="EMBL" id="AP008247">
    <property type="protein sequence ID" value="BAD89474.1"/>
    <property type="molecule type" value="Genomic_DNA"/>
</dbReference>
<proteinExistence type="predicted"/>
<evidence type="ECO:0000313" key="1">
    <source>
        <dbReference type="EMBL" id="BAD89474.1"/>
    </source>
</evidence>
<sequence>METKKPRIGSAGLVHAPDQRRVADPLALSSLCPWPSPLIDKGRSCAAPSPTPLPYCPHACTLLTRSPLHPSIGPADHQGSMFGCDEALGVSSLRIHARPETYVPAPDDEDVRTS</sequence>
<reference evidence="1" key="1">
    <citation type="submission" date="2005-01" db="EMBL/GenBank/DDBJ databases">
        <title>Oryza sativa nipponbare(GA3) genomic DNA, chromosome 1, PAC clone:P0784G04.</title>
        <authorList>
            <person name="Sasaki T."/>
            <person name="Matsumoto T."/>
            <person name="Fujisawa M."/>
        </authorList>
    </citation>
    <scope>NUCLEOTIDE SEQUENCE</scope>
</reference>
<accession>Q5F1W1</accession>
<gene>
    <name evidence="1" type="primary">P0784G04.19</name>
</gene>
<organism evidence="1">
    <name type="scientific">Oryza sativa subsp. japonica</name>
    <name type="common">Rice</name>
    <dbReference type="NCBI Taxonomy" id="39947"/>
    <lineage>
        <taxon>Eukaryota</taxon>
        <taxon>Viridiplantae</taxon>
        <taxon>Streptophyta</taxon>
        <taxon>Embryophyta</taxon>
        <taxon>Tracheophyta</taxon>
        <taxon>Spermatophyta</taxon>
        <taxon>Magnoliopsida</taxon>
        <taxon>Liliopsida</taxon>
        <taxon>Poales</taxon>
        <taxon>Poaceae</taxon>
        <taxon>BOP clade</taxon>
        <taxon>Oryzoideae</taxon>
        <taxon>Oryzeae</taxon>
        <taxon>Oryzinae</taxon>
        <taxon>Oryza</taxon>
        <taxon>Oryza sativa</taxon>
    </lineage>
</organism>
<name>Q5F1W1_ORYSJ</name>
<dbReference type="AlphaFoldDB" id="Q5F1W1"/>
<protein>
    <submittedName>
        <fullName evidence="1">Uncharacterized protein P0784G04.19</fullName>
    </submittedName>
</protein>